<evidence type="ECO:0000313" key="1">
    <source>
        <dbReference type="EMBL" id="SMD43959.1"/>
    </source>
</evidence>
<dbReference type="RefSeq" id="WP_084120806.1">
    <property type="nucleotide sequence ID" value="NZ_LT838813.1"/>
</dbReference>
<proteinExistence type="predicted"/>
<dbReference type="EMBL" id="LT838813">
    <property type="protein sequence ID" value="SMD43959.1"/>
    <property type="molecule type" value="Genomic_DNA"/>
</dbReference>
<dbReference type="STRING" id="758820.SAMN00777080_2572"/>
<sequence length="275" mass="33270">MKHTSLTIIILFLFNLAWSQDSDKIIKSFIQIGEVHYEYIGYNKSELYRAFEKLRDNTDLEYLVELTTHENPIVKCYASWALADRDYPQLDEVLNSFLAKDETFTIHTMDIKDSEKLSVSFYHRYWNRLTQQEKEKDEKIQRLDSIILYSPNTDWLLTLRALENRIYPQKYHPRIEELAFNERNKSAIFYLSNWYKAEYHQDLKTALIEYLKDTEFENVGVREYYQVIFELLNFRDEKTKAVVVNKLRTDLHWKNDRQRFISLLQDHSIYESDLQ</sequence>
<dbReference type="Proteomes" id="UP000192333">
    <property type="component" value="Chromosome I"/>
</dbReference>
<protein>
    <recommendedName>
        <fullName evidence="3">HEAT repeat domain-containing protein</fullName>
    </recommendedName>
</protein>
<evidence type="ECO:0008006" key="3">
    <source>
        <dbReference type="Google" id="ProtNLM"/>
    </source>
</evidence>
<keyword evidence="2" id="KW-1185">Reference proteome</keyword>
<name>A0A1W2H502_9BACT</name>
<dbReference type="AlphaFoldDB" id="A0A1W2H502"/>
<accession>A0A1W2H502</accession>
<dbReference type="OrthoDB" id="834588at2"/>
<gene>
    <name evidence="1" type="ORF">SAMN00777080_2572</name>
</gene>
<evidence type="ECO:0000313" key="2">
    <source>
        <dbReference type="Proteomes" id="UP000192333"/>
    </source>
</evidence>
<organism evidence="1 2">
    <name type="scientific">Aquiflexum balticum DSM 16537</name>
    <dbReference type="NCBI Taxonomy" id="758820"/>
    <lineage>
        <taxon>Bacteria</taxon>
        <taxon>Pseudomonadati</taxon>
        <taxon>Bacteroidota</taxon>
        <taxon>Cytophagia</taxon>
        <taxon>Cytophagales</taxon>
        <taxon>Cyclobacteriaceae</taxon>
        <taxon>Aquiflexum</taxon>
    </lineage>
</organism>
<reference evidence="2" key="1">
    <citation type="submission" date="2017-04" db="EMBL/GenBank/DDBJ databases">
        <authorList>
            <person name="Varghese N."/>
            <person name="Submissions S."/>
        </authorList>
    </citation>
    <scope>NUCLEOTIDE SEQUENCE [LARGE SCALE GENOMIC DNA]</scope>
    <source>
        <strain evidence="2">DSM 16537</strain>
    </source>
</reference>